<reference evidence="6 7" key="1">
    <citation type="submission" date="2019-06" db="EMBL/GenBank/DDBJ databases">
        <title>Genome sequence of Rhodobacteraceae bacterium D4M1.</title>
        <authorList>
            <person name="Cao J."/>
        </authorList>
    </citation>
    <scope>NUCLEOTIDE SEQUENCE [LARGE SCALE GENOMIC DNA]</scope>
    <source>
        <strain evidence="6 7">D4M1</strain>
    </source>
</reference>
<evidence type="ECO:0000256" key="2">
    <source>
        <dbReference type="ARBA" id="ARBA00023015"/>
    </source>
</evidence>
<evidence type="ECO:0000256" key="1">
    <source>
        <dbReference type="ARBA" id="ARBA00009437"/>
    </source>
</evidence>
<gene>
    <name evidence="6" type="ORF">FDP22_17070</name>
</gene>
<dbReference type="EMBL" id="CP040818">
    <property type="protein sequence ID" value="QDL93342.1"/>
    <property type="molecule type" value="Genomic_DNA"/>
</dbReference>
<protein>
    <submittedName>
        <fullName evidence="6">LysR family transcriptional regulator</fullName>
    </submittedName>
</protein>
<keyword evidence="3" id="KW-0238">DNA-binding</keyword>
<dbReference type="PANTHER" id="PTHR30346">
    <property type="entry name" value="TRANSCRIPTIONAL DUAL REGULATOR HCAR-RELATED"/>
    <property type="match status" value="1"/>
</dbReference>
<dbReference type="Proteomes" id="UP000305888">
    <property type="component" value="Chromosome"/>
</dbReference>
<dbReference type="OrthoDB" id="8679465at2"/>
<dbReference type="GO" id="GO:0032993">
    <property type="term" value="C:protein-DNA complex"/>
    <property type="evidence" value="ECO:0007669"/>
    <property type="project" value="TreeGrafter"/>
</dbReference>
<evidence type="ECO:0000313" key="6">
    <source>
        <dbReference type="EMBL" id="QDL93342.1"/>
    </source>
</evidence>
<comment type="similarity">
    <text evidence="1">Belongs to the LysR transcriptional regulatory family.</text>
</comment>
<name>A0A5B8G2G2_9RHOB</name>
<evidence type="ECO:0000256" key="4">
    <source>
        <dbReference type="ARBA" id="ARBA00023163"/>
    </source>
</evidence>
<feature type="domain" description="HTH lysR-type" evidence="5">
    <location>
        <begin position="13"/>
        <end position="69"/>
    </location>
</feature>
<dbReference type="InterPro" id="IPR000847">
    <property type="entry name" value="LysR_HTH_N"/>
</dbReference>
<sequence>MKCRKAKIMSASLRQLRFVCAVADEGSFLRAAEAMNISQSSILAAVEAAEADLGARLFERRRARGVVITPAGERYLIAARQLLVAEQDFNHRVKGLNDRHGPLRIGCFEPFGAMFMVEVLGRLRARLGAITVELFEADQPRLKRFLDRGEIDLALAYDLGPDFEGAITEICRAPPHAMVPLSSPLALQPSVSIEDLARQPLVLLSQPVTVTYLLTLFDYASQRPEVSFKSRSYSTVIRAVGAGFGCTVLNLRPPRPLEVETGCLRLPIDEGLPGPKLIAVDRYGDRKPRLLRAFIEELCGYFGTRAPEVLAAE</sequence>
<evidence type="ECO:0000313" key="7">
    <source>
        <dbReference type="Proteomes" id="UP000305888"/>
    </source>
</evidence>
<dbReference type="GO" id="GO:0003700">
    <property type="term" value="F:DNA-binding transcription factor activity"/>
    <property type="evidence" value="ECO:0007669"/>
    <property type="project" value="InterPro"/>
</dbReference>
<dbReference type="Pfam" id="PF03466">
    <property type="entry name" value="LysR_substrate"/>
    <property type="match status" value="1"/>
</dbReference>
<accession>A0A5B8G2G2</accession>
<dbReference type="AlphaFoldDB" id="A0A5B8G2G2"/>
<dbReference type="KEGG" id="ppru:FDP22_17070"/>
<dbReference type="Gene3D" id="3.40.190.10">
    <property type="entry name" value="Periplasmic binding protein-like II"/>
    <property type="match status" value="2"/>
</dbReference>
<dbReference type="InterPro" id="IPR036390">
    <property type="entry name" value="WH_DNA-bd_sf"/>
</dbReference>
<keyword evidence="7" id="KW-1185">Reference proteome</keyword>
<dbReference type="InterPro" id="IPR005119">
    <property type="entry name" value="LysR_subst-bd"/>
</dbReference>
<keyword evidence="4" id="KW-0804">Transcription</keyword>
<organism evidence="6 7">
    <name type="scientific">Paroceanicella profunda</name>
    <dbReference type="NCBI Taxonomy" id="2579971"/>
    <lineage>
        <taxon>Bacteria</taxon>
        <taxon>Pseudomonadati</taxon>
        <taxon>Pseudomonadota</taxon>
        <taxon>Alphaproteobacteria</taxon>
        <taxon>Rhodobacterales</taxon>
        <taxon>Paracoccaceae</taxon>
        <taxon>Paroceanicella</taxon>
    </lineage>
</organism>
<proteinExistence type="inferred from homology"/>
<dbReference type="GO" id="GO:0003677">
    <property type="term" value="F:DNA binding"/>
    <property type="evidence" value="ECO:0007669"/>
    <property type="project" value="UniProtKB-KW"/>
</dbReference>
<dbReference type="Gene3D" id="1.10.10.10">
    <property type="entry name" value="Winged helix-like DNA-binding domain superfamily/Winged helix DNA-binding domain"/>
    <property type="match status" value="1"/>
</dbReference>
<dbReference type="SUPFAM" id="SSF53850">
    <property type="entry name" value="Periplasmic binding protein-like II"/>
    <property type="match status" value="1"/>
</dbReference>
<dbReference type="PROSITE" id="PS50931">
    <property type="entry name" value="HTH_LYSR"/>
    <property type="match status" value="1"/>
</dbReference>
<dbReference type="PANTHER" id="PTHR30346:SF0">
    <property type="entry name" value="HCA OPERON TRANSCRIPTIONAL ACTIVATOR HCAR"/>
    <property type="match status" value="1"/>
</dbReference>
<dbReference type="SUPFAM" id="SSF46785">
    <property type="entry name" value="Winged helix' DNA-binding domain"/>
    <property type="match status" value="1"/>
</dbReference>
<dbReference type="Pfam" id="PF00126">
    <property type="entry name" value="HTH_1"/>
    <property type="match status" value="1"/>
</dbReference>
<dbReference type="InterPro" id="IPR036388">
    <property type="entry name" value="WH-like_DNA-bd_sf"/>
</dbReference>
<keyword evidence="2" id="KW-0805">Transcription regulation</keyword>
<evidence type="ECO:0000259" key="5">
    <source>
        <dbReference type="PROSITE" id="PS50931"/>
    </source>
</evidence>
<evidence type="ECO:0000256" key="3">
    <source>
        <dbReference type="ARBA" id="ARBA00023125"/>
    </source>
</evidence>